<evidence type="ECO:0000256" key="10">
    <source>
        <dbReference type="ARBA" id="ARBA00048552"/>
    </source>
</evidence>
<keyword evidence="13" id="KW-1185">Reference proteome</keyword>
<dbReference type="SUPFAM" id="SSF63562">
    <property type="entry name" value="RPB6/omega subunit-like"/>
    <property type="match status" value="1"/>
</dbReference>
<evidence type="ECO:0000256" key="8">
    <source>
        <dbReference type="ARBA" id="ARBA00029924"/>
    </source>
</evidence>
<evidence type="ECO:0000256" key="6">
    <source>
        <dbReference type="ARBA" id="ARBA00022695"/>
    </source>
</evidence>
<protein>
    <recommendedName>
        <fullName evidence="3 11">DNA-directed RNA polymerase subunit omega</fullName>
        <shortName evidence="11">RNAP omega subunit</shortName>
        <ecNumber evidence="2 11">2.7.7.6</ecNumber>
    </recommendedName>
    <alternativeName>
        <fullName evidence="9 11">RNA polymerase omega subunit</fullName>
    </alternativeName>
    <alternativeName>
        <fullName evidence="8 11">Transcriptase subunit omega</fullName>
    </alternativeName>
</protein>
<dbReference type="OrthoDB" id="9796300at2"/>
<accession>A0A4R6UVA8</accession>
<keyword evidence="5 11" id="KW-0808">Transferase</keyword>
<dbReference type="InterPro" id="IPR006110">
    <property type="entry name" value="Pol_omega/Rpo6/RPB6"/>
</dbReference>
<dbReference type="EMBL" id="SNYM01000003">
    <property type="protein sequence ID" value="TDQ49879.1"/>
    <property type="molecule type" value="Genomic_DNA"/>
</dbReference>
<dbReference type="SMART" id="SM01409">
    <property type="entry name" value="RNA_pol_Rpb6"/>
    <property type="match status" value="1"/>
</dbReference>
<evidence type="ECO:0000256" key="3">
    <source>
        <dbReference type="ARBA" id="ARBA00013725"/>
    </source>
</evidence>
<evidence type="ECO:0000256" key="9">
    <source>
        <dbReference type="ARBA" id="ARBA00030998"/>
    </source>
</evidence>
<evidence type="ECO:0000313" key="13">
    <source>
        <dbReference type="Proteomes" id="UP000295375"/>
    </source>
</evidence>
<comment type="catalytic activity">
    <reaction evidence="10 11">
        <text>RNA(n) + a ribonucleoside 5'-triphosphate = RNA(n+1) + diphosphate</text>
        <dbReference type="Rhea" id="RHEA:21248"/>
        <dbReference type="Rhea" id="RHEA-COMP:14527"/>
        <dbReference type="Rhea" id="RHEA-COMP:17342"/>
        <dbReference type="ChEBI" id="CHEBI:33019"/>
        <dbReference type="ChEBI" id="CHEBI:61557"/>
        <dbReference type="ChEBI" id="CHEBI:140395"/>
        <dbReference type="EC" id="2.7.7.6"/>
    </reaction>
</comment>
<comment type="subunit">
    <text evidence="11">The RNAP catalytic core consists of 2 alpha, 1 beta, 1 beta' and 1 omega subunit. When a sigma factor is associated with the core the holoenzyme is formed, which can initiate transcription.</text>
</comment>
<dbReference type="HAMAP" id="MF_00366">
    <property type="entry name" value="RNApol_bact_RpoZ"/>
    <property type="match status" value="1"/>
</dbReference>
<reference evidence="12 13" key="1">
    <citation type="submission" date="2019-03" db="EMBL/GenBank/DDBJ databases">
        <title>Genomic Encyclopedia of Type Strains, Phase IV (KMG-IV): sequencing the most valuable type-strain genomes for metagenomic binning, comparative biology and taxonomic classification.</title>
        <authorList>
            <person name="Goeker M."/>
        </authorList>
    </citation>
    <scope>NUCLEOTIDE SEQUENCE [LARGE SCALE GENOMIC DNA]</scope>
    <source>
        <strain evidence="12 13">DSM 103792</strain>
    </source>
</reference>
<name>A0A4R6UVA8_9GAMM</name>
<keyword evidence="6 11" id="KW-0548">Nucleotidyltransferase</keyword>
<dbReference type="AlphaFoldDB" id="A0A4R6UVA8"/>
<keyword evidence="4 11" id="KW-0240">DNA-directed RNA polymerase</keyword>
<evidence type="ECO:0000256" key="7">
    <source>
        <dbReference type="ARBA" id="ARBA00023163"/>
    </source>
</evidence>
<dbReference type="Gene3D" id="3.90.940.10">
    <property type="match status" value="1"/>
</dbReference>
<organism evidence="12 13">
    <name type="scientific">Permianibacter aggregans</name>
    <dbReference type="NCBI Taxonomy" id="1510150"/>
    <lineage>
        <taxon>Bacteria</taxon>
        <taxon>Pseudomonadati</taxon>
        <taxon>Pseudomonadota</taxon>
        <taxon>Gammaproteobacteria</taxon>
        <taxon>Pseudomonadales</taxon>
        <taxon>Pseudomonadaceae</taxon>
        <taxon>Permianibacter</taxon>
    </lineage>
</organism>
<evidence type="ECO:0000256" key="1">
    <source>
        <dbReference type="ARBA" id="ARBA00006711"/>
    </source>
</evidence>
<dbReference type="NCBIfam" id="TIGR00690">
    <property type="entry name" value="rpoZ"/>
    <property type="match status" value="1"/>
</dbReference>
<dbReference type="EC" id="2.7.7.6" evidence="2 11"/>
<evidence type="ECO:0000256" key="5">
    <source>
        <dbReference type="ARBA" id="ARBA00022679"/>
    </source>
</evidence>
<dbReference type="GO" id="GO:0000428">
    <property type="term" value="C:DNA-directed RNA polymerase complex"/>
    <property type="evidence" value="ECO:0007669"/>
    <property type="project" value="UniProtKB-KW"/>
</dbReference>
<dbReference type="GO" id="GO:0006351">
    <property type="term" value="P:DNA-templated transcription"/>
    <property type="evidence" value="ECO:0007669"/>
    <property type="project" value="UniProtKB-UniRule"/>
</dbReference>
<dbReference type="PANTHER" id="PTHR34476">
    <property type="entry name" value="DNA-DIRECTED RNA POLYMERASE SUBUNIT OMEGA"/>
    <property type="match status" value="1"/>
</dbReference>
<dbReference type="Pfam" id="PF01192">
    <property type="entry name" value="RNA_pol_Rpb6"/>
    <property type="match status" value="1"/>
</dbReference>
<dbReference type="GO" id="GO:0003899">
    <property type="term" value="F:DNA-directed RNA polymerase activity"/>
    <property type="evidence" value="ECO:0007669"/>
    <property type="project" value="UniProtKB-UniRule"/>
</dbReference>
<dbReference type="InterPro" id="IPR003716">
    <property type="entry name" value="DNA-dir_RNA_pol_omega"/>
</dbReference>
<dbReference type="RefSeq" id="WP_133588580.1">
    <property type="nucleotide sequence ID" value="NZ_CP037953.1"/>
</dbReference>
<evidence type="ECO:0000256" key="4">
    <source>
        <dbReference type="ARBA" id="ARBA00022478"/>
    </source>
</evidence>
<dbReference type="InterPro" id="IPR036161">
    <property type="entry name" value="RPB6/omega-like_sf"/>
</dbReference>
<sequence length="87" mass="9580">MARVTVQDAVEKVGNRFDLVLLAAKRARQLATGGKEPLVAWDNDKPTVVAIREIESSKIDAAFVEAEEKRVVQMAPVVEETPDFSLD</sequence>
<comment type="function">
    <text evidence="11">Promotes RNA polymerase assembly. Latches the N- and C-terminal regions of the beta' subunit thereby facilitating its interaction with the beta and alpha subunits.</text>
</comment>
<gene>
    <name evidence="11" type="primary">rpoZ</name>
    <name evidence="12" type="ORF">EV696_103252</name>
</gene>
<proteinExistence type="inferred from homology"/>
<dbReference type="Proteomes" id="UP000295375">
    <property type="component" value="Unassembled WGS sequence"/>
</dbReference>
<keyword evidence="7 11" id="KW-0804">Transcription</keyword>
<comment type="caution">
    <text evidence="12">The sequence shown here is derived from an EMBL/GenBank/DDBJ whole genome shotgun (WGS) entry which is preliminary data.</text>
</comment>
<dbReference type="PANTHER" id="PTHR34476:SF1">
    <property type="entry name" value="DNA-DIRECTED RNA POLYMERASE SUBUNIT OMEGA"/>
    <property type="match status" value="1"/>
</dbReference>
<comment type="similarity">
    <text evidence="1 11">Belongs to the RNA polymerase subunit omega family.</text>
</comment>
<evidence type="ECO:0000313" key="12">
    <source>
        <dbReference type="EMBL" id="TDQ49879.1"/>
    </source>
</evidence>
<dbReference type="GO" id="GO:0003677">
    <property type="term" value="F:DNA binding"/>
    <property type="evidence" value="ECO:0007669"/>
    <property type="project" value="UniProtKB-UniRule"/>
</dbReference>
<evidence type="ECO:0000256" key="11">
    <source>
        <dbReference type="HAMAP-Rule" id="MF_00366"/>
    </source>
</evidence>
<evidence type="ECO:0000256" key="2">
    <source>
        <dbReference type="ARBA" id="ARBA00012418"/>
    </source>
</evidence>